<evidence type="ECO:0000313" key="1">
    <source>
        <dbReference type="EMBL" id="WPU95665.1"/>
    </source>
</evidence>
<gene>
    <name evidence="1" type="ORF">SNE25_09060</name>
</gene>
<dbReference type="Proteomes" id="UP001324380">
    <property type="component" value="Chromosome"/>
</dbReference>
<dbReference type="RefSeq" id="WP_321564771.1">
    <property type="nucleotide sequence ID" value="NZ_CP139558.1"/>
</dbReference>
<accession>A0ABZ0TX12</accession>
<organism evidence="1 2">
    <name type="scientific">Mucilaginibacter sabulilitoris</name>
    <dbReference type="NCBI Taxonomy" id="1173583"/>
    <lineage>
        <taxon>Bacteria</taxon>
        <taxon>Pseudomonadati</taxon>
        <taxon>Bacteroidota</taxon>
        <taxon>Sphingobacteriia</taxon>
        <taxon>Sphingobacteriales</taxon>
        <taxon>Sphingobacteriaceae</taxon>
        <taxon>Mucilaginibacter</taxon>
    </lineage>
</organism>
<reference evidence="1 2" key="1">
    <citation type="submission" date="2023-11" db="EMBL/GenBank/DDBJ databases">
        <title>Analysis of the Genomes of Mucilaginibacter gossypii cycad 4 and M. sabulilitoris SNA2: microbes with the potential for plant growth promotion.</title>
        <authorList>
            <person name="Hirsch A.M."/>
            <person name="Humm E."/>
            <person name="Rubbi M."/>
            <person name="Del Vecchio G."/>
            <person name="Ha S.M."/>
            <person name="Pellegrini M."/>
            <person name="Gunsalus R.P."/>
        </authorList>
    </citation>
    <scope>NUCLEOTIDE SEQUENCE [LARGE SCALE GENOMIC DNA]</scope>
    <source>
        <strain evidence="1 2">SNA2</strain>
    </source>
</reference>
<keyword evidence="2" id="KW-1185">Reference proteome</keyword>
<protein>
    <submittedName>
        <fullName evidence="1">Uncharacterized protein</fullName>
    </submittedName>
</protein>
<proteinExistence type="predicted"/>
<evidence type="ECO:0000313" key="2">
    <source>
        <dbReference type="Proteomes" id="UP001324380"/>
    </source>
</evidence>
<sequence>MKKGKRASKGLPAKENALIANVQPVTVAVFDDDPRALGDLLAYFNPSSGDFLVTGFDLGYPDQKIGVPERRSRL</sequence>
<name>A0ABZ0TX12_9SPHI</name>
<dbReference type="EMBL" id="CP139558">
    <property type="protein sequence ID" value="WPU95665.1"/>
    <property type="molecule type" value="Genomic_DNA"/>
</dbReference>